<accession>X7ZJ91</accession>
<evidence type="ECO:0000256" key="1">
    <source>
        <dbReference type="SAM" id="MobiDB-lite"/>
    </source>
</evidence>
<keyword evidence="2" id="KW-0812">Transmembrane</keyword>
<sequence length="281" mass="30154">MTNWRLRGLVFAAAMVVVRLFQGALINAFPTRAALISIVLVLLFAVAVIAWGLIDGRADAAAQPDPDRRQDLAMTWLLAGLVAGILGGAVAWLISLVYTGLYTGGLINEVSTFAAFTALLVFLPGMGGVTLGRWLIDRHAPRRPSMGTARRTPTCSPPSMRTRHRPTAWPQLEQGNNPPSRRRPHLTRSRPSAPRGRRRSAVNAGQVAQGEQIALHAEPDDHPGGDRAQVGVVPKVLARIHIGDVHLDERCGQFGAGVAQRHRGVSQPPALRMTGSILSAA</sequence>
<comment type="caution">
    <text evidence="2">The sequence shown here is derived from an EMBL/GenBank/DDBJ whole genome shotgun (WGS) entry which is preliminary data.</text>
</comment>
<evidence type="ECO:0000313" key="2">
    <source>
        <dbReference type="EMBL" id="EUA19111.1"/>
    </source>
</evidence>
<keyword evidence="2" id="KW-0472">Membrane</keyword>
<dbReference type="AlphaFoldDB" id="X7ZJ91"/>
<name>X7ZJ91_MYCXE</name>
<dbReference type="EMBL" id="JAOB01000074">
    <property type="protein sequence ID" value="EUA19111.1"/>
    <property type="molecule type" value="Genomic_DNA"/>
</dbReference>
<gene>
    <name evidence="2" type="ORF">I553_10197</name>
</gene>
<protein>
    <submittedName>
        <fullName evidence="2">Putative CONSERVED TRANSMEMBRANE domain protein</fullName>
    </submittedName>
</protein>
<dbReference type="NCBIfam" id="NF037996">
    <property type="entry name" value="B-4DMT"/>
    <property type="match status" value="1"/>
</dbReference>
<proteinExistence type="predicted"/>
<organism evidence="2">
    <name type="scientific">Mycobacterium xenopi 4042</name>
    <dbReference type="NCBI Taxonomy" id="1299334"/>
    <lineage>
        <taxon>Bacteria</taxon>
        <taxon>Bacillati</taxon>
        <taxon>Actinomycetota</taxon>
        <taxon>Actinomycetes</taxon>
        <taxon>Mycobacteriales</taxon>
        <taxon>Mycobacteriaceae</taxon>
        <taxon>Mycobacterium</taxon>
    </lineage>
</organism>
<feature type="region of interest" description="Disordered" evidence="1">
    <location>
        <begin position="142"/>
        <end position="207"/>
    </location>
</feature>
<reference evidence="2" key="1">
    <citation type="submission" date="2014-01" db="EMBL/GenBank/DDBJ databases">
        <authorList>
            <person name="Brown-Elliot B."/>
            <person name="Wallace R."/>
            <person name="Lenaerts A."/>
            <person name="Ordway D."/>
            <person name="DeGroote M.A."/>
            <person name="Parker T."/>
            <person name="Sizemore C."/>
            <person name="Tallon L.J."/>
            <person name="Sadzewicz L.K."/>
            <person name="Sengamalay N."/>
            <person name="Fraser C.M."/>
            <person name="Hine E."/>
            <person name="Shefchek K.A."/>
            <person name="Das S.P."/>
            <person name="Tettelin H."/>
        </authorList>
    </citation>
    <scope>NUCLEOTIDE SEQUENCE [LARGE SCALE GENOMIC DNA]</scope>
    <source>
        <strain evidence="2">4042</strain>
    </source>
</reference>
<dbReference type="InterPro" id="IPR047958">
    <property type="entry name" value="B-4DMT-like"/>
</dbReference>
<dbReference type="PATRIC" id="fig|1299334.3.peg.8024"/>